<organism evidence="2 3">
    <name type="scientific">Orlajensenia leifsoniae</name>
    <dbReference type="NCBI Taxonomy" id="2561933"/>
    <lineage>
        <taxon>Bacteria</taxon>
        <taxon>Bacillati</taxon>
        <taxon>Actinomycetota</taxon>
        <taxon>Actinomycetes</taxon>
        <taxon>Micrococcales</taxon>
        <taxon>Microbacteriaceae</taxon>
        <taxon>Orlajensenia</taxon>
    </lineage>
</organism>
<dbReference type="PROSITE" id="PS51340">
    <property type="entry name" value="MOSC"/>
    <property type="match status" value="1"/>
</dbReference>
<proteinExistence type="predicted"/>
<evidence type="ECO:0000259" key="1">
    <source>
        <dbReference type="PROSITE" id="PS51340"/>
    </source>
</evidence>
<dbReference type="GO" id="GO:0030170">
    <property type="term" value="F:pyridoxal phosphate binding"/>
    <property type="evidence" value="ECO:0007669"/>
    <property type="project" value="InterPro"/>
</dbReference>
<dbReference type="Pfam" id="PF03473">
    <property type="entry name" value="MOSC"/>
    <property type="match status" value="1"/>
</dbReference>
<keyword evidence="3" id="KW-1185">Reference proteome</keyword>
<dbReference type="PANTHER" id="PTHR30212">
    <property type="entry name" value="PROTEIN YIIM"/>
    <property type="match status" value="1"/>
</dbReference>
<dbReference type="AlphaFoldDB" id="A0A4Y9R3U1"/>
<comment type="caution">
    <text evidence="2">The sequence shown here is derived from an EMBL/GenBank/DDBJ whole genome shotgun (WGS) entry which is preliminary data.</text>
</comment>
<dbReference type="InterPro" id="IPR011037">
    <property type="entry name" value="Pyrv_Knase-like_insert_dom_sf"/>
</dbReference>
<dbReference type="EMBL" id="SPQZ01000002">
    <property type="protein sequence ID" value="TFV98798.1"/>
    <property type="molecule type" value="Genomic_DNA"/>
</dbReference>
<dbReference type="InterPro" id="IPR005302">
    <property type="entry name" value="MoCF_Sase_C"/>
</dbReference>
<evidence type="ECO:0000313" key="2">
    <source>
        <dbReference type="EMBL" id="TFV98798.1"/>
    </source>
</evidence>
<dbReference type="GO" id="GO:0030151">
    <property type="term" value="F:molybdenum ion binding"/>
    <property type="evidence" value="ECO:0007669"/>
    <property type="project" value="InterPro"/>
</dbReference>
<evidence type="ECO:0000313" key="3">
    <source>
        <dbReference type="Proteomes" id="UP000298127"/>
    </source>
</evidence>
<feature type="domain" description="MOSC" evidence="1">
    <location>
        <begin position="27"/>
        <end position="168"/>
    </location>
</feature>
<dbReference type="PANTHER" id="PTHR30212:SF2">
    <property type="entry name" value="PROTEIN YIIM"/>
    <property type="match status" value="1"/>
</dbReference>
<protein>
    <submittedName>
        <fullName evidence="2">MOSC domain-containing protein</fullName>
    </submittedName>
</protein>
<accession>A0A4Y9R3U1</accession>
<dbReference type="InterPro" id="IPR052353">
    <property type="entry name" value="Benzoxazolinone_Detox_Enz"/>
</dbReference>
<reference evidence="2 3" key="1">
    <citation type="journal article" date="2018" name="J. Microbiol.">
        <title>Leifsonia flava sp. nov., a novel actinobacterium isolated from the rhizosphere of Aquilegia viridiflora.</title>
        <authorList>
            <person name="Cai Y."/>
            <person name="Tao W.Z."/>
            <person name="Ma Y.J."/>
            <person name="Cheng J."/>
            <person name="Zhang M.Y."/>
            <person name="Zhang Y.X."/>
        </authorList>
    </citation>
    <scope>NUCLEOTIDE SEQUENCE [LARGE SCALE GENOMIC DNA]</scope>
    <source>
        <strain evidence="2 3">SYP-B2174</strain>
    </source>
</reference>
<name>A0A4Y9R3U1_9MICO</name>
<dbReference type="Proteomes" id="UP000298127">
    <property type="component" value="Unassembled WGS sequence"/>
</dbReference>
<dbReference type="RefSeq" id="WP_135119332.1">
    <property type="nucleotide sequence ID" value="NZ_SPQZ01000002.1"/>
</dbReference>
<dbReference type="Gene3D" id="2.40.33.20">
    <property type="entry name" value="PK beta-barrel domain-like"/>
    <property type="match status" value="1"/>
</dbReference>
<dbReference type="GO" id="GO:0003824">
    <property type="term" value="F:catalytic activity"/>
    <property type="evidence" value="ECO:0007669"/>
    <property type="project" value="InterPro"/>
</dbReference>
<sequence>MPELLAACVVRDLRPDRGNGVTAIDKVAVRSRAKIGPYGLRSDVQVDRKHHGGFDKAIYAYAQEDAEYWENELGRELPAGWFGENLRVSGIDVNAARIGEQWRIGTDEASVVLEVTMPRTPCGTFARWVGGEHERGWVKRFGAAGRLGAYLRVVKRGSVGAGDPIEVVHSPDTELTVLGMFRA</sequence>
<dbReference type="SUPFAM" id="SSF50800">
    <property type="entry name" value="PK beta-barrel domain-like"/>
    <property type="match status" value="1"/>
</dbReference>
<gene>
    <name evidence="2" type="ORF">E4M00_04615</name>
</gene>